<comment type="caution">
    <text evidence="2">The sequence shown here is derived from an EMBL/GenBank/DDBJ whole genome shotgun (WGS) entry which is preliminary data.</text>
</comment>
<dbReference type="SUPFAM" id="SSF55785">
    <property type="entry name" value="PYP-like sensor domain (PAS domain)"/>
    <property type="match status" value="1"/>
</dbReference>
<evidence type="ECO:0000313" key="3">
    <source>
        <dbReference type="Proteomes" id="UP000586722"/>
    </source>
</evidence>
<feature type="domain" description="PAS" evidence="1">
    <location>
        <begin position="156"/>
        <end position="199"/>
    </location>
</feature>
<dbReference type="RefSeq" id="WP_161707757.1">
    <property type="nucleotide sequence ID" value="NZ_JAABLQ010000001.1"/>
</dbReference>
<name>A0A7X5F1I9_9HYPH</name>
<reference evidence="3" key="1">
    <citation type="submission" date="2020-01" db="EMBL/GenBank/DDBJ databases">
        <authorList>
            <person name="Fang Y."/>
            <person name="Sun R."/>
            <person name="Nie L."/>
            <person name="He J."/>
            <person name="Hao L."/>
            <person name="Wang L."/>
            <person name="Su S."/>
            <person name="Lv E."/>
            <person name="Zhang Z."/>
            <person name="Xie R."/>
            <person name="Liu H."/>
        </authorList>
    </citation>
    <scope>NUCLEOTIDE SEQUENCE [LARGE SCALE GENOMIC DNA]</scope>
    <source>
        <strain evidence="3">XCT-53</strain>
    </source>
</reference>
<proteinExistence type="predicted"/>
<keyword evidence="3" id="KW-1185">Reference proteome</keyword>
<dbReference type="Gene3D" id="3.30.450.20">
    <property type="entry name" value="PAS domain"/>
    <property type="match status" value="1"/>
</dbReference>
<dbReference type="InterPro" id="IPR000014">
    <property type="entry name" value="PAS"/>
</dbReference>
<dbReference type="EMBL" id="JAABLQ010000001">
    <property type="protein sequence ID" value="NBN77065.1"/>
    <property type="molecule type" value="Genomic_DNA"/>
</dbReference>
<accession>A0A7X5F1I9</accession>
<gene>
    <name evidence="2" type="ORF">GWI72_02155</name>
</gene>
<protein>
    <submittedName>
        <fullName evidence="2">PAS domain-containing protein</fullName>
    </submittedName>
</protein>
<dbReference type="Pfam" id="PF13188">
    <property type="entry name" value="PAS_8"/>
    <property type="match status" value="1"/>
</dbReference>
<evidence type="ECO:0000313" key="2">
    <source>
        <dbReference type="EMBL" id="NBN77065.1"/>
    </source>
</evidence>
<dbReference type="InterPro" id="IPR035965">
    <property type="entry name" value="PAS-like_dom_sf"/>
</dbReference>
<organism evidence="2 3">
    <name type="scientific">Pannonibacter tanglangensis</name>
    <dbReference type="NCBI Taxonomy" id="2750084"/>
    <lineage>
        <taxon>Bacteria</taxon>
        <taxon>Pseudomonadati</taxon>
        <taxon>Pseudomonadota</taxon>
        <taxon>Alphaproteobacteria</taxon>
        <taxon>Hyphomicrobiales</taxon>
        <taxon>Stappiaceae</taxon>
        <taxon>Pannonibacter</taxon>
    </lineage>
</organism>
<dbReference type="Proteomes" id="UP000586722">
    <property type="component" value="Unassembled WGS sequence"/>
</dbReference>
<dbReference type="AlphaFoldDB" id="A0A7X5F1I9"/>
<evidence type="ECO:0000259" key="1">
    <source>
        <dbReference type="Pfam" id="PF13188"/>
    </source>
</evidence>
<sequence length="376" mass="40279">MQQNALAKVTPADEDGMAADATAEASAVGQPVLRLAGLLYLIADLTTRRLIWQETGSQTFEGQPARAQDAPLVDALRMMPPQTQKNLLAFLQTVLKRGKAGPADVGGDAESGLAGVSLYGLRYDAEDGRSFVICHPVGSLADTEGGAVVRGLAPILRHFVENSTKIVLTVDNYGYIRYASPAFLQVFGITDPALCLGRNIAHIPKRVGKTLALLTLTALSRRAGAAGRGRFQLPGGDSILLNYSVVFFRVSDTVRGVLFSAEPSESGRADFAKVFDIMTAPVLVVCTKTRKILAANKAARKVYKLTQQVMDDTPITETLLHPKSFTVLLEAARKGTVAPQSVVVNSMDGVSKNKRLRALLIEAEDQPPRLVLEGKA</sequence>